<dbReference type="InterPro" id="IPR036890">
    <property type="entry name" value="HATPase_C_sf"/>
</dbReference>
<dbReference type="PANTHER" id="PTHR24421:SF59">
    <property type="entry name" value="OXYGEN SENSOR HISTIDINE KINASE NREB"/>
    <property type="match status" value="1"/>
</dbReference>
<dbReference type="InterPro" id="IPR050482">
    <property type="entry name" value="Sensor_HK_TwoCompSys"/>
</dbReference>
<keyword evidence="2" id="KW-0418">Kinase</keyword>
<keyword evidence="7" id="KW-1185">Reference proteome</keyword>
<evidence type="ECO:0000256" key="3">
    <source>
        <dbReference type="ARBA" id="ARBA00023012"/>
    </source>
</evidence>
<dbReference type="PANTHER" id="PTHR24421">
    <property type="entry name" value="NITRATE/NITRITE SENSOR PROTEIN NARX-RELATED"/>
    <property type="match status" value="1"/>
</dbReference>
<dbReference type="Proteomes" id="UP000286678">
    <property type="component" value="Unassembled WGS sequence"/>
</dbReference>
<dbReference type="EMBL" id="PIPT01000004">
    <property type="protein sequence ID" value="RUO48151.1"/>
    <property type="molecule type" value="Genomic_DNA"/>
</dbReference>
<sequence length="383" mass="43248">MQITHTLRDYGFERWAGLLTWFMLAAMSLALTTERDGFAWFSPLWLVTAALFVLFIVAFSFATSDERLPGEPRSRLLLLALQLGCVYGLFWLLPFNFIAVLITMWCAQLPYFVTVRTSIIIALVVCLPQALIFQFHWGHSGAWLTALLFWAFHLFAILMMASQLRESRARQREEATNRELRATQALLSEANKQQERTRIARNIHDLLGHHLTALTIQLQVAERKSEGEVKGLLQQSQSIAKLLLADVREAVTEIRSASVLPLQKVLQELVYEVPGKRVAFSIPDGFHVRQMEVADAVLRIIQEGITNFMRHSNGDTLKVCVQQVADELVIELQDNGHVNVAITPSNGLRGMQERVAQLGGTFMLTTESGLRIAVHLPMEEQCQ</sequence>
<keyword evidence="4" id="KW-0472">Membrane</keyword>
<dbReference type="Pfam" id="PF07730">
    <property type="entry name" value="HisKA_3"/>
    <property type="match status" value="1"/>
</dbReference>
<comment type="caution">
    <text evidence="6">The sequence shown here is derived from an EMBL/GenBank/DDBJ whole genome shotgun (WGS) entry which is preliminary data.</text>
</comment>
<protein>
    <recommendedName>
        <fullName evidence="5">Signal transduction histidine kinase subgroup 3 dimerisation and phosphoacceptor domain-containing protein</fullName>
    </recommendedName>
</protein>
<gene>
    <name evidence="6" type="ORF">CWE21_06300</name>
</gene>
<keyword evidence="4" id="KW-1133">Transmembrane helix</keyword>
<keyword evidence="1" id="KW-0808">Transferase</keyword>
<keyword evidence="3" id="KW-0902">Two-component regulatory system</keyword>
<evidence type="ECO:0000259" key="5">
    <source>
        <dbReference type="Pfam" id="PF07730"/>
    </source>
</evidence>
<feature type="transmembrane region" description="Helical" evidence="4">
    <location>
        <begin position="143"/>
        <end position="162"/>
    </location>
</feature>
<evidence type="ECO:0000256" key="1">
    <source>
        <dbReference type="ARBA" id="ARBA00022679"/>
    </source>
</evidence>
<name>A0A432XHF1_9GAMM</name>
<feature type="domain" description="Signal transduction histidine kinase subgroup 3 dimerisation and phosphoacceptor" evidence="5">
    <location>
        <begin position="195"/>
        <end position="257"/>
    </location>
</feature>
<dbReference type="GO" id="GO:0000155">
    <property type="term" value="F:phosphorelay sensor kinase activity"/>
    <property type="evidence" value="ECO:0007669"/>
    <property type="project" value="InterPro"/>
</dbReference>
<feature type="transmembrane region" description="Helical" evidence="4">
    <location>
        <begin position="15"/>
        <end position="32"/>
    </location>
</feature>
<dbReference type="SUPFAM" id="SSF55874">
    <property type="entry name" value="ATPase domain of HSP90 chaperone/DNA topoisomerase II/histidine kinase"/>
    <property type="match status" value="1"/>
</dbReference>
<dbReference type="AlphaFoldDB" id="A0A432XHF1"/>
<reference evidence="7" key="1">
    <citation type="journal article" date="2018" name="Front. Microbiol.">
        <title>Genome-Based Analysis Reveals the Taxonomy and Diversity of the Family Idiomarinaceae.</title>
        <authorList>
            <person name="Liu Y."/>
            <person name="Lai Q."/>
            <person name="Shao Z."/>
        </authorList>
    </citation>
    <scope>NUCLEOTIDE SEQUENCE [LARGE SCALE GENOMIC DNA]</scope>
    <source>
        <strain evidence="7">SW15</strain>
    </source>
</reference>
<dbReference type="GO" id="GO:0016020">
    <property type="term" value="C:membrane"/>
    <property type="evidence" value="ECO:0007669"/>
    <property type="project" value="InterPro"/>
</dbReference>
<evidence type="ECO:0000313" key="7">
    <source>
        <dbReference type="Proteomes" id="UP000286678"/>
    </source>
</evidence>
<organism evidence="6 7">
    <name type="scientific">Pseudidiomarina aquimaris</name>
    <dbReference type="NCBI Taxonomy" id="641841"/>
    <lineage>
        <taxon>Bacteria</taxon>
        <taxon>Pseudomonadati</taxon>
        <taxon>Pseudomonadota</taxon>
        <taxon>Gammaproteobacteria</taxon>
        <taxon>Alteromonadales</taxon>
        <taxon>Idiomarinaceae</taxon>
        <taxon>Pseudidiomarina</taxon>
    </lineage>
</organism>
<dbReference type="RefSeq" id="WP_126833605.1">
    <property type="nucleotide sequence ID" value="NZ_PIPT01000004.1"/>
</dbReference>
<feature type="transmembrane region" description="Helical" evidence="4">
    <location>
        <begin position="44"/>
        <end position="64"/>
    </location>
</feature>
<dbReference type="Gene3D" id="3.30.565.10">
    <property type="entry name" value="Histidine kinase-like ATPase, C-terminal domain"/>
    <property type="match status" value="1"/>
</dbReference>
<evidence type="ECO:0000313" key="6">
    <source>
        <dbReference type="EMBL" id="RUO48151.1"/>
    </source>
</evidence>
<proteinExistence type="predicted"/>
<feature type="transmembrane region" description="Helical" evidence="4">
    <location>
        <begin position="119"/>
        <end position="137"/>
    </location>
</feature>
<dbReference type="OrthoDB" id="9797605at2"/>
<dbReference type="GO" id="GO:0046983">
    <property type="term" value="F:protein dimerization activity"/>
    <property type="evidence" value="ECO:0007669"/>
    <property type="project" value="InterPro"/>
</dbReference>
<dbReference type="InterPro" id="IPR011712">
    <property type="entry name" value="Sig_transdc_His_kin_sub3_dim/P"/>
</dbReference>
<feature type="transmembrane region" description="Helical" evidence="4">
    <location>
        <begin position="76"/>
        <end position="107"/>
    </location>
</feature>
<keyword evidence="4" id="KW-0812">Transmembrane</keyword>
<evidence type="ECO:0000256" key="4">
    <source>
        <dbReference type="SAM" id="Phobius"/>
    </source>
</evidence>
<accession>A0A432XHF1</accession>
<dbReference type="Gene3D" id="1.20.5.1930">
    <property type="match status" value="1"/>
</dbReference>
<evidence type="ECO:0000256" key="2">
    <source>
        <dbReference type="ARBA" id="ARBA00022777"/>
    </source>
</evidence>
<dbReference type="CDD" id="cd16917">
    <property type="entry name" value="HATPase_UhpB-NarQ-NarX-like"/>
    <property type="match status" value="1"/>
</dbReference>